<dbReference type="PANTHER" id="PTHR31717:SF116">
    <property type="entry name" value="B-BOX TYPE ZINC FINGER PROTEIN"/>
    <property type="match status" value="1"/>
</dbReference>
<reference evidence="7" key="2">
    <citation type="submission" date="2025-08" db="UniProtKB">
        <authorList>
            <consortium name="RefSeq"/>
        </authorList>
    </citation>
    <scope>IDENTIFICATION</scope>
    <source>
        <tissue evidence="7">Young leaves</tissue>
    </source>
</reference>
<gene>
    <name evidence="7" type="primary">LOC113865900</name>
</gene>
<sequence length="220" mass="24792">MQSRTIAPTKPTKREIDSKKMEECCALCEKRAMMQCDSDQAKLCWDCDEKVHSANFLVAKHSRILLCRLCHSLTPWKASGTKLTPTVSFCHRCVADRHNRFTQLDRNEQLHPNYVDEDGEYGHARHHHDDDNDDDEGEDDDEEGENQVVPMSSASASSPPSASDLALKRLRNNSFSVDSHEETGCSSSEMHSGAMPSSDESTSMSVFGSLKKHRNDERNY</sequence>
<accession>A0A8B8LNR5</accession>
<dbReference type="Proteomes" id="UP000694853">
    <property type="component" value="Unplaced"/>
</dbReference>
<feature type="compositionally biased region" description="Basic and acidic residues" evidence="4">
    <location>
        <begin position="120"/>
        <end position="130"/>
    </location>
</feature>
<feature type="region of interest" description="Disordered" evidence="4">
    <location>
        <begin position="104"/>
        <end position="220"/>
    </location>
</feature>
<evidence type="ECO:0000256" key="2">
    <source>
        <dbReference type="ARBA" id="ARBA00022771"/>
    </source>
</evidence>
<feature type="compositionally biased region" description="Acidic residues" evidence="4">
    <location>
        <begin position="131"/>
        <end position="145"/>
    </location>
</feature>
<evidence type="ECO:0000259" key="5">
    <source>
        <dbReference type="SMART" id="SM00336"/>
    </source>
</evidence>
<protein>
    <submittedName>
        <fullName evidence="7">Zinc finger protein CONSTANS-LIKE 4-like</fullName>
    </submittedName>
</protein>
<reference evidence="6" key="1">
    <citation type="journal article" date="2019" name="Toxins">
        <title>Detection of Abrin-Like and Prepropulchellin-Like Toxin Genes and Transcripts Using Whole Genome Sequencing and Full-Length Transcript Sequencing of Abrus precatorius.</title>
        <authorList>
            <person name="Hovde B.T."/>
            <person name="Daligault H.E."/>
            <person name="Hanschen E.R."/>
            <person name="Kunde Y.A."/>
            <person name="Johnson M.B."/>
            <person name="Starkenburg S.R."/>
            <person name="Johnson S.L."/>
        </authorList>
    </citation>
    <scope>NUCLEOTIDE SEQUENCE [LARGE SCALE GENOMIC DNA]</scope>
</reference>
<evidence type="ECO:0000313" key="6">
    <source>
        <dbReference type="Proteomes" id="UP000694853"/>
    </source>
</evidence>
<dbReference type="AlphaFoldDB" id="A0A8B8LNR5"/>
<keyword evidence="6" id="KW-1185">Reference proteome</keyword>
<name>A0A8B8LNR5_ABRPR</name>
<evidence type="ECO:0000256" key="3">
    <source>
        <dbReference type="ARBA" id="ARBA00022833"/>
    </source>
</evidence>
<keyword evidence="2" id="KW-0863">Zinc-finger</keyword>
<proteinExistence type="predicted"/>
<evidence type="ECO:0000256" key="4">
    <source>
        <dbReference type="SAM" id="MobiDB-lite"/>
    </source>
</evidence>
<organism evidence="6 7">
    <name type="scientific">Abrus precatorius</name>
    <name type="common">Indian licorice</name>
    <name type="synonym">Glycine abrus</name>
    <dbReference type="NCBI Taxonomy" id="3816"/>
    <lineage>
        <taxon>Eukaryota</taxon>
        <taxon>Viridiplantae</taxon>
        <taxon>Streptophyta</taxon>
        <taxon>Embryophyta</taxon>
        <taxon>Tracheophyta</taxon>
        <taxon>Spermatophyta</taxon>
        <taxon>Magnoliopsida</taxon>
        <taxon>eudicotyledons</taxon>
        <taxon>Gunneridae</taxon>
        <taxon>Pentapetalae</taxon>
        <taxon>rosids</taxon>
        <taxon>fabids</taxon>
        <taxon>Fabales</taxon>
        <taxon>Fabaceae</taxon>
        <taxon>Papilionoideae</taxon>
        <taxon>50 kb inversion clade</taxon>
        <taxon>NPAAA clade</taxon>
        <taxon>indigoferoid/millettioid clade</taxon>
        <taxon>Abreae</taxon>
        <taxon>Abrus</taxon>
    </lineage>
</organism>
<dbReference type="OrthoDB" id="1432906at2759"/>
<dbReference type="InterPro" id="IPR049808">
    <property type="entry name" value="CONSTANS-like_Bbox1"/>
</dbReference>
<dbReference type="KEGG" id="aprc:113865900"/>
<evidence type="ECO:0000256" key="1">
    <source>
        <dbReference type="ARBA" id="ARBA00022723"/>
    </source>
</evidence>
<keyword evidence="1" id="KW-0479">Metal-binding</keyword>
<feature type="compositionally biased region" description="Low complexity" evidence="4">
    <location>
        <begin position="152"/>
        <end position="163"/>
    </location>
</feature>
<dbReference type="GO" id="GO:0008270">
    <property type="term" value="F:zinc ion binding"/>
    <property type="evidence" value="ECO:0007669"/>
    <property type="project" value="UniProtKB-KW"/>
</dbReference>
<evidence type="ECO:0000313" key="7">
    <source>
        <dbReference type="RefSeq" id="XP_027356504.1"/>
    </source>
</evidence>
<feature type="domain" description="B box-type" evidence="5">
    <location>
        <begin position="20"/>
        <end position="66"/>
    </location>
</feature>
<dbReference type="CDD" id="cd19821">
    <property type="entry name" value="Bbox1_BBX-like"/>
    <property type="match status" value="1"/>
</dbReference>
<dbReference type="SMART" id="SM00336">
    <property type="entry name" value="BBOX"/>
    <property type="match status" value="1"/>
</dbReference>
<dbReference type="RefSeq" id="XP_027356504.1">
    <property type="nucleotide sequence ID" value="XM_027500703.1"/>
</dbReference>
<keyword evidence="3" id="KW-0862">Zinc</keyword>
<dbReference type="InterPro" id="IPR000315">
    <property type="entry name" value="Znf_B-box"/>
</dbReference>
<dbReference type="PANTHER" id="PTHR31717">
    <property type="entry name" value="ZINC FINGER PROTEIN CONSTANS-LIKE 10"/>
    <property type="match status" value="1"/>
</dbReference>
<dbReference type="GeneID" id="113865900"/>